<accession>A0ABV8KY30</accession>
<evidence type="ECO:0000256" key="1">
    <source>
        <dbReference type="SAM" id="Phobius"/>
    </source>
</evidence>
<reference evidence="3" key="1">
    <citation type="journal article" date="2019" name="Int. J. Syst. Evol. Microbiol.">
        <title>The Global Catalogue of Microorganisms (GCM) 10K type strain sequencing project: providing services to taxonomists for standard genome sequencing and annotation.</title>
        <authorList>
            <consortium name="The Broad Institute Genomics Platform"/>
            <consortium name="The Broad Institute Genome Sequencing Center for Infectious Disease"/>
            <person name="Wu L."/>
            <person name="Ma J."/>
        </authorList>
    </citation>
    <scope>NUCLEOTIDE SEQUENCE [LARGE SCALE GENOMIC DNA]</scope>
    <source>
        <strain evidence="3">2902at01</strain>
    </source>
</reference>
<keyword evidence="1" id="KW-0472">Membrane</keyword>
<evidence type="ECO:0008006" key="4">
    <source>
        <dbReference type="Google" id="ProtNLM"/>
    </source>
</evidence>
<keyword evidence="3" id="KW-1185">Reference proteome</keyword>
<evidence type="ECO:0000313" key="3">
    <source>
        <dbReference type="Proteomes" id="UP001595868"/>
    </source>
</evidence>
<dbReference type="RefSeq" id="WP_377553160.1">
    <property type="nucleotide sequence ID" value="NZ_JBHSBN010000047.1"/>
</dbReference>
<protein>
    <recommendedName>
        <fullName evidence="4">DUF4878 domain-containing protein</fullName>
    </recommendedName>
</protein>
<keyword evidence="1" id="KW-1133">Transmembrane helix</keyword>
<name>A0ABV8KY30_9ACTN</name>
<dbReference type="EMBL" id="JBHSBN010000047">
    <property type="protein sequence ID" value="MFC4110602.1"/>
    <property type="molecule type" value="Genomic_DNA"/>
</dbReference>
<feature type="transmembrane region" description="Helical" evidence="1">
    <location>
        <begin position="20"/>
        <end position="41"/>
    </location>
</feature>
<gene>
    <name evidence="2" type="ORF">ACFOX0_32370</name>
</gene>
<comment type="caution">
    <text evidence="2">The sequence shown here is derived from an EMBL/GenBank/DDBJ whole genome shotgun (WGS) entry which is preliminary data.</text>
</comment>
<organism evidence="2 3">
    <name type="scientific">Micromonospora zhanjiangensis</name>
    <dbReference type="NCBI Taxonomy" id="1522057"/>
    <lineage>
        <taxon>Bacteria</taxon>
        <taxon>Bacillati</taxon>
        <taxon>Actinomycetota</taxon>
        <taxon>Actinomycetes</taxon>
        <taxon>Micromonosporales</taxon>
        <taxon>Micromonosporaceae</taxon>
        <taxon>Micromonospora</taxon>
    </lineage>
</organism>
<evidence type="ECO:0000313" key="2">
    <source>
        <dbReference type="EMBL" id="MFC4110602.1"/>
    </source>
</evidence>
<dbReference type="Proteomes" id="UP001595868">
    <property type="component" value="Unassembled WGS sequence"/>
</dbReference>
<sequence>MAYEVSGARATRRRPGLRGALLVAGVVLVVCCVGAAGLGLWNFQVLRGTRGPVRAAADDFLRDVSAGQPSAAAAYDRLCAATRDRWTREEFVRRATGQDAVIRYTVGEVTVATRGGRPEGAVTARLVRRGGAVESWTLRVVRDGDQWRVCGDKPI</sequence>
<proteinExistence type="predicted"/>
<keyword evidence="1" id="KW-0812">Transmembrane</keyword>